<reference evidence="12" key="1">
    <citation type="journal article" date="2013" name="Science">
        <title>The Amborella genome and the evolution of flowering plants.</title>
        <authorList>
            <consortium name="Amborella Genome Project"/>
        </authorList>
    </citation>
    <scope>NUCLEOTIDE SEQUENCE [LARGE SCALE GENOMIC DNA]</scope>
</reference>
<dbReference type="SUPFAM" id="SSF89009">
    <property type="entry name" value="GAT-like domain"/>
    <property type="match status" value="1"/>
</dbReference>
<dbReference type="KEGG" id="atr:18448265"/>
<comment type="subcellular location">
    <subcellularLocation>
        <location evidence="1">Cytoplasmic vesicle</location>
        <location evidence="1">Clathrin-coated vesicle</location>
    </subcellularLocation>
    <subcellularLocation>
        <location evidence="2">Golgi apparatus</location>
    </subcellularLocation>
    <subcellularLocation>
        <location evidence="3">Membrane</location>
        <location evidence="3">Clathrin-coated pit</location>
    </subcellularLocation>
</comment>
<dbReference type="GO" id="GO:0072583">
    <property type="term" value="P:clathrin-dependent endocytosis"/>
    <property type="evidence" value="ECO:0000318"/>
    <property type="project" value="GO_Central"/>
</dbReference>
<dbReference type="Proteomes" id="UP000017836">
    <property type="component" value="Unassembled WGS sequence"/>
</dbReference>
<dbReference type="OrthoDB" id="44015at2759"/>
<proteinExistence type="predicted"/>
<keyword evidence="5" id="KW-0333">Golgi apparatus</keyword>
<keyword evidence="4" id="KW-0254">Endocytosis</keyword>
<dbReference type="GO" id="GO:0030136">
    <property type="term" value="C:clathrin-coated vesicle"/>
    <property type="evidence" value="ECO:0000318"/>
    <property type="project" value="GO_Central"/>
</dbReference>
<dbReference type="Gene3D" id="1.25.40.90">
    <property type="match status" value="1"/>
</dbReference>
<dbReference type="GO" id="GO:0032050">
    <property type="term" value="F:clathrin heavy chain binding"/>
    <property type="evidence" value="ECO:0000318"/>
    <property type="project" value="GO_Central"/>
</dbReference>
<keyword evidence="7" id="KW-0168">Coated pit</keyword>
<evidence type="ECO:0000256" key="2">
    <source>
        <dbReference type="ARBA" id="ARBA00004555"/>
    </source>
</evidence>
<dbReference type="AlphaFoldDB" id="U5D2M7"/>
<evidence type="ECO:0000313" key="12">
    <source>
        <dbReference type="Proteomes" id="UP000017836"/>
    </source>
</evidence>
<dbReference type="FunFam" id="1.20.58.150:FF:000005">
    <property type="entry name" value="putative clathrin assembly protein At2g25430"/>
    <property type="match status" value="1"/>
</dbReference>
<dbReference type="InterPro" id="IPR013809">
    <property type="entry name" value="ENTH"/>
</dbReference>
<dbReference type="FunFam" id="1.25.40.90:FF:000019">
    <property type="entry name" value="Clathrin coat assembly protein"/>
    <property type="match status" value="1"/>
</dbReference>
<evidence type="ECO:0000256" key="7">
    <source>
        <dbReference type="ARBA" id="ARBA00023176"/>
    </source>
</evidence>
<dbReference type="PANTHER" id="PTHR22951:SF12">
    <property type="entry name" value="OS05G0426100 PROTEIN"/>
    <property type="match status" value="1"/>
</dbReference>
<evidence type="ECO:0000256" key="3">
    <source>
        <dbReference type="ARBA" id="ARBA00004600"/>
    </source>
</evidence>
<feature type="compositionally biased region" description="Basic and acidic residues" evidence="9">
    <location>
        <begin position="353"/>
        <end position="363"/>
    </location>
</feature>
<keyword evidence="12" id="KW-1185">Reference proteome</keyword>
<evidence type="ECO:0000256" key="4">
    <source>
        <dbReference type="ARBA" id="ARBA00022583"/>
    </source>
</evidence>
<keyword evidence="8" id="KW-0968">Cytoplasmic vesicle</keyword>
<dbReference type="InterPro" id="IPR045192">
    <property type="entry name" value="AP180-like"/>
</dbReference>
<dbReference type="InterPro" id="IPR008942">
    <property type="entry name" value="ENTH_VHS"/>
</dbReference>
<accession>U5D2M7</accession>
<dbReference type="InterPro" id="IPR048050">
    <property type="entry name" value="ANTH_N_plant"/>
</dbReference>
<dbReference type="GO" id="GO:0000149">
    <property type="term" value="F:SNARE binding"/>
    <property type="evidence" value="ECO:0000318"/>
    <property type="project" value="GO_Central"/>
</dbReference>
<dbReference type="PANTHER" id="PTHR22951">
    <property type="entry name" value="CLATHRIN ASSEMBLY PROTEIN"/>
    <property type="match status" value="1"/>
</dbReference>
<dbReference type="InterPro" id="IPR014712">
    <property type="entry name" value="ANTH_dom_sf"/>
</dbReference>
<dbReference type="SUPFAM" id="SSF48464">
    <property type="entry name" value="ENTH/VHS domain"/>
    <property type="match status" value="1"/>
</dbReference>
<sequence>MAPSKIAKALGAVKDRTTIGLVKMSGGNIPDIEVAVVKSTRHDDHPANERHIHELLSLTAYSRAHVSACVATLARRLNRTRNWAVALKVLMLVHRLMSEGEPAYEQELFYATRRGTRLLNMSDFRDASSRSTDSWDFSALVRTVAMYLDERLEFSRHGTKHQRRRRTSSGDSPYAATPVRELRPDRLFARMQHLHQILDRFLACKPTGAAKQNHLVVVALHPIVKESFQMYSEMAEAMGAMIDRFTDMEVPECVKVLEAFGRAGKQIDELEQFYNWFKTVAMLRIAEYPDLDKITQKKLDLMEDFIRDKCVSQSKRLQDPETEGEDAMTGIKALPAPPVNEEEATGEDIRREAAEVAKKKEPETEPAQEGSRDLISLDTDGAFANAHPGDQLALTVLGGEAEVGQSGTDKWEAFTDEGDKADWELALVQSTTGGLQSQKPALGGGFDMLLLDGLYDQAPKTSSIAYTGSASSMAGAGATGGQLLALPAPPGAAYSTNDPFSASTSVAPPAYVQMWDMGKRQALLVQEQQLWQHYAMDGMQGQLGMAQLQQQTGVGGYAMAQPLPGSSYVPHGPRPPHGMGGYTQTY</sequence>
<dbReference type="Pfam" id="PF07651">
    <property type="entry name" value="ANTH"/>
    <property type="match status" value="1"/>
</dbReference>
<dbReference type="SMART" id="SM00273">
    <property type="entry name" value="ENTH"/>
    <property type="match status" value="1"/>
</dbReference>
<organism evidence="11 12">
    <name type="scientific">Amborella trichopoda</name>
    <dbReference type="NCBI Taxonomy" id="13333"/>
    <lineage>
        <taxon>Eukaryota</taxon>
        <taxon>Viridiplantae</taxon>
        <taxon>Streptophyta</taxon>
        <taxon>Embryophyta</taxon>
        <taxon>Tracheophyta</taxon>
        <taxon>Spermatophyta</taxon>
        <taxon>Magnoliopsida</taxon>
        <taxon>Amborellales</taxon>
        <taxon>Amborellaceae</taxon>
        <taxon>Amborella</taxon>
    </lineage>
</organism>
<dbReference type="OMA" id="YDVTEMM"/>
<name>U5D2M7_AMBTC</name>
<dbReference type="GO" id="GO:0006900">
    <property type="term" value="P:vesicle budding from membrane"/>
    <property type="evidence" value="ECO:0000318"/>
    <property type="project" value="GO_Central"/>
</dbReference>
<evidence type="ECO:0000259" key="10">
    <source>
        <dbReference type="PROSITE" id="PS50942"/>
    </source>
</evidence>
<dbReference type="GO" id="GO:0005546">
    <property type="term" value="F:phosphatidylinositol-4,5-bisphosphate binding"/>
    <property type="evidence" value="ECO:0000318"/>
    <property type="project" value="GO_Central"/>
</dbReference>
<keyword evidence="6" id="KW-0472">Membrane</keyword>
<dbReference type="HOGENOM" id="CLU_014098_3_0_1"/>
<evidence type="ECO:0000256" key="5">
    <source>
        <dbReference type="ARBA" id="ARBA00023034"/>
    </source>
</evidence>
<evidence type="ECO:0000256" key="6">
    <source>
        <dbReference type="ARBA" id="ARBA00023136"/>
    </source>
</evidence>
<dbReference type="GO" id="GO:0048268">
    <property type="term" value="P:clathrin coat assembly"/>
    <property type="evidence" value="ECO:0007669"/>
    <property type="project" value="InterPro"/>
</dbReference>
<dbReference type="GO" id="GO:0005794">
    <property type="term" value="C:Golgi apparatus"/>
    <property type="evidence" value="ECO:0007669"/>
    <property type="project" value="UniProtKB-SubCell"/>
</dbReference>
<evidence type="ECO:0000256" key="1">
    <source>
        <dbReference type="ARBA" id="ARBA00004132"/>
    </source>
</evidence>
<gene>
    <name evidence="11" type="ORF">AMTR_s00071p00051500</name>
</gene>
<dbReference type="GO" id="GO:0005545">
    <property type="term" value="F:1-phosphatidylinositol binding"/>
    <property type="evidence" value="ECO:0000318"/>
    <property type="project" value="GO_Central"/>
</dbReference>
<dbReference type="eggNOG" id="KOG0251">
    <property type="taxonomic scope" value="Eukaryota"/>
</dbReference>
<dbReference type="CDD" id="cd16987">
    <property type="entry name" value="ANTH_N_AP180_plant"/>
    <property type="match status" value="1"/>
</dbReference>
<feature type="region of interest" description="Disordered" evidence="9">
    <location>
        <begin position="353"/>
        <end position="372"/>
    </location>
</feature>
<protein>
    <recommendedName>
        <fullName evidence="10">ENTH domain-containing protein</fullName>
    </recommendedName>
</protein>
<evidence type="ECO:0000313" key="11">
    <source>
        <dbReference type="EMBL" id="ERN19881.1"/>
    </source>
</evidence>
<dbReference type="Gene3D" id="1.20.58.150">
    <property type="entry name" value="ANTH domain"/>
    <property type="match status" value="1"/>
</dbReference>
<dbReference type="InterPro" id="IPR011417">
    <property type="entry name" value="ANTH_dom"/>
</dbReference>
<dbReference type="STRING" id="13333.U5D2M7"/>
<feature type="region of interest" description="Disordered" evidence="9">
    <location>
        <begin position="567"/>
        <end position="586"/>
    </location>
</feature>
<dbReference type="EMBL" id="KI392062">
    <property type="protein sequence ID" value="ERN19881.1"/>
    <property type="molecule type" value="Genomic_DNA"/>
</dbReference>
<feature type="domain" description="ENTH" evidence="10">
    <location>
        <begin position="24"/>
        <end position="162"/>
    </location>
</feature>
<dbReference type="GO" id="GO:0005905">
    <property type="term" value="C:clathrin-coated pit"/>
    <property type="evidence" value="ECO:0000318"/>
    <property type="project" value="GO_Central"/>
</dbReference>
<dbReference type="Gramene" id="ERN19881">
    <property type="protein sequence ID" value="ERN19881"/>
    <property type="gene ID" value="AMTR_s00071p00051500"/>
</dbReference>
<evidence type="ECO:0000256" key="8">
    <source>
        <dbReference type="ARBA" id="ARBA00023329"/>
    </source>
</evidence>
<evidence type="ECO:0000256" key="9">
    <source>
        <dbReference type="SAM" id="MobiDB-lite"/>
    </source>
</evidence>
<dbReference type="PROSITE" id="PS50942">
    <property type="entry name" value="ENTH"/>
    <property type="match status" value="1"/>
</dbReference>